<protein>
    <submittedName>
        <fullName evidence="2">Uncharacterized protein</fullName>
    </submittedName>
</protein>
<proteinExistence type="predicted"/>
<gene>
    <name evidence="2" type="ORF">PV04_00753</name>
</gene>
<evidence type="ECO:0000313" key="2">
    <source>
        <dbReference type="EMBL" id="KIW72571.1"/>
    </source>
</evidence>
<evidence type="ECO:0000256" key="1">
    <source>
        <dbReference type="SAM" id="MobiDB-lite"/>
    </source>
</evidence>
<dbReference type="AlphaFoldDB" id="A0A0D2D4U2"/>
<name>A0A0D2D4U2_9EURO</name>
<dbReference type="EMBL" id="KN846956">
    <property type="protein sequence ID" value="KIW72571.1"/>
    <property type="molecule type" value="Genomic_DNA"/>
</dbReference>
<accession>A0A0D2D4U2</accession>
<organism evidence="2 3">
    <name type="scientific">Phialophora macrospora</name>
    <dbReference type="NCBI Taxonomy" id="1851006"/>
    <lineage>
        <taxon>Eukaryota</taxon>
        <taxon>Fungi</taxon>
        <taxon>Dikarya</taxon>
        <taxon>Ascomycota</taxon>
        <taxon>Pezizomycotina</taxon>
        <taxon>Eurotiomycetes</taxon>
        <taxon>Chaetothyriomycetidae</taxon>
        <taxon>Chaetothyriales</taxon>
        <taxon>Herpotrichiellaceae</taxon>
        <taxon>Phialophora</taxon>
    </lineage>
</organism>
<keyword evidence="3" id="KW-1185">Reference proteome</keyword>
<evidence type="ECO:0000313" key="3">
    <source>
        <dbReference type="Proteomes" id="UP000054266"/>
    </source>
</evidence>
<sequence length="120" mass="12993">MGIARTSTVRGIIPDHDSKKCYPVASEARSELEHAFAEVAMSYHPNCMPHGLATPRAETLGLKQRPGEMGDPPILPVSGTNPADTYLPCPTLPELKPSAIPREEIVIMHVGIPSNSPRSW</sequence>
<dbReference type="Proteomes" id="UP000054266">
    <property type="component" value="Unassembled WGS sequence"/>
</dbReference>
<dbReference type="HOGENOM" id="CLU_2049406_0_0_1"/>
<feature type="region of interest" description="Disordered" evidence="1">
    <location>
        <begin position="62"/>
        <end position="82"/>
    </location>
</feature>
<reference evidence="2 3" key="1">
    <citation type="submission" date="2015-01" db="EMBL/GenBank/DDBJ databases">
        <title>The Genome Sequence of Capronia semiimmersa CBS27337.</title>
        <authorList>
            <consortium name="The Broad Institute Genomics Platform"/>
            <person name="Cuomo C."/>
            <person name="de Hoog S."/>
            <person name="Gorbushina A."/>
            <person name="Stielow B."/>
            <person name="Teixiera M."/>
            <person name="Abouelleil A."/>
            <person name="Chapman S.B."/>
            <person name="Priest M."/>
            <person name="Young S.K."/>
            <person name="Wortman J."/>
            <person name="Nusbaum C."/>
            <person name="Birren B."/>
        </authorList>
    </citation>
    <scope>NUCLEOTIDE SEQUENCE [LARGE SCALE GENOMIC DNA]</scope>
    <source>
        <strain evidence="2 3">CBS 27337</strain>
    </source>
</reference>